<dbReference type="SUPFAM" id="SSF47384">
    <property type="entry name" value="Homodimeric domain of signal transducing histidine kinase"/>
    <property type="match status" value="1"/>
</dbReference>
<evidence type="ECO:0000256" key="12">
    <source>
        <dbReference type="SAM" id="Phobius"/>
    </source>
</evidence>
<dbReference type="Gene3D" id="1.10.287.130">
    <property type="match status" value="1"/>
</dbReference>
<organism evidence="15 16">
    <name type="scientific">Streptomyces fumanus</name>
    <dbReference type="NCBI Taxonomy" id="67302"/>
    <lineage>
        <taxon>Bacteria</taxon>
        <taxon>Bacillati</taxon>
        <taxon>Actinomycetota</taxon>
        <taxon>Actinomycetes</taxon>
        <taxon>Kitasatosporales</taxon>
        <taxon>Streptomycetaceae</taxon>
        <taxon>Streptomyces</taxon>
    </lineage>
</organism>
<evidence type="ECO:0000313" key="16">
    <source>
        <dbReference type="Proteomes" id="UP000630718"/>
    </source>
</evidence>
<dbReference type="Gene3D" id="3.30.565.10">
    <property type="entry name" value="Histidine kinase-like ATPase, C-terminal domain"/>
    <property type="match status" value="1"/>
</dbReference>
<comment type="subcellular location">
    <subcellularLocation>
        <location evidence="2">Cell membrane</location>
    </subcellularLocation>
</comment>
<evidence type="ECO:0000256" key="6">
    <source>
        <dbReference type="ARBA" id="ARBA00022692"/>
    </source>
</evidence>
<evidence type="ECO:0000256" key="9">
    <source>
        <dbReference type="ARBA" id="ARBA00023012"/>
    </source>
</evidence>
<evidence type="ECO:0000256" key="11">
    <source>
        <dbReference type="SAM" id="MobiDB-lite"/>
    </source>
</evidence>
<evidence type="ECO:0000256" key="8">
    <source>
        <dbReference type="ARBA" id="ARBA00022989"/>
    </source>
</evidence>
<feature type="region of interest" description="Disordered" evidence="11">
    <location>
        <begin position="63"/>
        <end position="83"/>
    </location>
</feature>
<dbReference type="InterPro" id="IPR036097">
    <property type="entry name" value="HisK_dim/P_sf"/>
</dbReference>
<dbReference type="EC" id="2.7.13.3" evidence="3"/>
<keyword evidence="10 12" id="KW-0472">Membrane</keyword>
<dbReference type="Proteomes" id="UP000630718">
    <property type="component" value="Unassembled WGS sequence"/>
</dbReference>
<dbReference type="InterPro" id="IPR036890">
    <property type="entry name" value="HATPase_C_sf"/>
</dbReference>
<evidence type="ECO:0000256" key="4">
    <source>
        <dbReference type="ARBA" id="ARBA00022553"/>
    </source>
</evidence>
<dbReference type="Pfam" id="PF00512">
    <property type="entry name" value="HisKA"/>
    <property type="match status" value="1"/>
</dbReference>
<keyword evidence="16" id="KW-1185">Reference proteome</keyword>
<feature type="domain" description="Histidine kinase" evidence="13">
    <location>
        <begin position="191"/>
        <end position="405"/>
    </location>
</feature>
<keyword evidence="7" id="KW-0418">Kinase</keyword>
<evidence type="ECO:0000256" key="7">
    <source>
        <dbReference type="ARBA" id="ARBA00022777"/>
    </source>
</evidence>
<dbReference type="AlphaFoldDB" id="A0A919AVV2"/>
<dbReference type="Gene3D" id="6.10.340.10">
    <property type="match status" value="1"/>
</dbReference>
<reference evidence="15" key="1">
    <citation type="journal article" date="2014" name="Int. J. Syst. Evol. Microbiol.">
        <title>Complete genome sequence of Corynebacterium casei LMG S-19264T (=DSM 44701T), isolated from a smear-ripened cheese.</title>
        <authorList>
            <consortium name="US DOE Joint Genome Institute (JGI-PGF)"/>
            <person name="Walter F."/>
            <person name="Albersmeier A."/>
            <person name="Kalinowski J."/>
            <person name="Ruckert C."/>
        </authorList>
    </citation>
    <scope>NUCLEOTIDE SEQUENCE</scope>
    <source>
        <strain evidence="15">JCM 4477</strain>
    </source>
</reference>
<dbReference type="EMBL" id="BNBI01000015">
    <property type="protein sequence ID" value="GHF25948.1"/>
    <property type="molecule type" value="Genomic_DNA"/>
</dbReference>
<keyword evidence="5" id="KW-0808">Transferase</keyword>
<keyword evidence="4" id="KW-0597">Phosphoprotein</keyword>
<keyword evidence="9" id="KW-0902">Two-component regulatory system</keyword>
<reference evidence="15" key="2">
    <citation type="submission" date="2020-09" db="EMBL/GenBank/DDBJ databases">
        <authorList>
            <person name="Sun Q."/>
            <person name="Ohkuma M."/>
        </authorList>
    </citation>
    <scope>NUCLEOTIDE SEQUENCE</scope>
    <source>
        <strain evidence="15">JCM 4477</strain>
    </source>
</reference>
<dbReference type="PRINTS" id="PR00344">
    <property type="entry name" value="BCTRLSENSOR"/>
</dbReference>
<dbReference type="PANTHER" id="PTHR45436:SF5">
    <property type="entry name" value="SENSOR HISTIDINE KINASE TRCS"/>
    <property type="match status" value="1"/>
</dbReference>
<keyword evidence="8 12" id="KW-1133">Transmembrane helix</keyword>
<dbReference type="InterPro" id="IPR050428">
    <property type="entry name" value="TCS_sensor_his_kinase"/>
</dbReference>
<dbReference type="Pfam" id="PF00672">
    <property type="entry name" value="HAMP"/>
    <property type="match status" value="1"/>
</dbReference>
<evidence type="ECO:0000256" key="3">
    <source>
        <dbReference type="ARBA" id="ARBA00012438"/>
    </source>
</evidence>
<accession>A0A919AVV2</accession>
<dbReference type="SMART" id="SM00388">
    <property type="entry name" value="HisKA"/>
    <property type="match status" value="1"/>
</dbReference>
<keyword evidence="6 12" id="KW-0812">Transmembrane</keyword>
<dbReference type="PROSITE" id="PS50885">
    <property type="entry name" value="HAMP"/>
    <property type="match status" value="1"/>
</dbReference>
<comment type="caution">
    <text evidence="15">The sequence shown here is derived from an EMBL/GenBank/DDBJ whole genome shotgun (WGS) entry which is preliminary data.</text>
</comment>
<dbReference type="SMART" id="SM00387">
    <property type="entry name" value="HATPase_c"/>
    <property type="match status" value="1"/>
</dbReference>
<dbReference type="GO" id="GO:0005886">
    <property type="term" value="C:plasma membrane"/>
    <property type="evidence" value="ECO:0007669"/>
    <property type="project" value="UniProtKB-SubCell"/>
</dbReference>
<protein>
    <recommendedName>
        <fullName evidence="3">histidine kinase</fullName>
        <ecNumber evidence="3">2.7.13.3</ecNumber>
    </recommendedName>
</protein>
<dbReference type="SUPFAM" id="SSF55874">
    <property type="entry name" value="ATPase domain of HSP90 chaperone/DNA topoisomerase II/histidine kinase"/>
    <property type="match status" value="1"/>
</dbReference>
<dbReference type="CDD" id="cd00082">
    <property type="entry name" value="HisKA"/>
    <property type="match status" value="1"/>
</dbReference>
<evidence type="ECO:0000256" key="5">
    <source>
        <dbReference type="ARBA" id="ARBA00022679"/>
    </source>
</evidence>
<dbReference type="SUPFAM" id="SSF158472">
    <property type="entry name" value="HAMP domain-like"/>
    <property type="match status" value="1"/>
</dbReference>
<dbReference type="InterPro" id="IPR003661">
    <property type="entry name" value="HisK_dim/P_dom"/>
</dbReference>
<evidence type="ECO:0000256" key="10">
    <source>
        <dbReference type="ARBA" id="ARBA00023136"/>
    </source>
</evidence>
<dbReference type="SMART" id="SM00304">
    <property type="entry name" value="HAMP"/>
    <property type="match status" value="1"/>
</dbReference>
<dbReference type="InterPro" id="IPR003660">
    <property type="entry name" value="HAMP_dom"/>
</dbReference>
<feature type="domain" description="HAMP" evidence="14">
    <location>
        <begin position="130"/>
        <end position="183"/>
    </location>
</feature>
<dbReference type="GO" id="GO:0000155">
    <property type="term" value="F:phosphorelay sensor kinase activity"/>
    <property type="evidence" value="ECO:0007669"/>
    <property type="project" value="InterPro"/>
</dbReference>
<dbReference type="PANTHER" id="PTHR45436">
    <property type="entry name" value="SENSOR HISTIDINE KINASE YKOH"/>
    <property type="match status" value="1"/>
</dbReference>
<evidence type="ECO:0000259" key="13">
    <source>
        <dbReference type="PROSITE" id="PS50109"/>
    </source>
</evidence>
<evidence type="ECO:0000313" key="15">
    <source>
        <dbReference type="EMBL" id="GHF25948.1"/>
    </source>
</evidence>
<comment type="catalytic activity">
    <reaction evidence="1">
        <text>ATP + protein L-histidine = ADP + protein N-phospho-L-histidine.</text>
        <dbReference type="EC" id="2.7.13.3"/>
    </reaction>
</comment>
<dbReference type="Pfam" id="PF02518">
    <property type="entry name" value="HATPase_c"/>
    <property type="match status" value="1"/>
</dbReference>
<feature type="transmembrane region" description="Helical" evidence="12">
    <location>
        <begin position="18"/>
        <end position="39"/>
    </location>
</feature>
<sequence>MRTVFRVPRNTVRFRLTLLYGGVFLVSGVALLAITFFLVDRADPGLYVYNGQGGAATVKEVAKPPGKNGPQELSNEGGDLPAPDVGESEALVELAKRQKDERRHTLLVQGGTALGFMAVVSAGLGWVLAGRVLRRLSTITRTAREISATNLHARLALPGPADELKDLGDTFDELLARLEAAFEAQRRFVANASHELRTPMTRQRALGQVALADPDASVESLREAHLRILAAGREQERLITSLLTLARGQAGLERWVPFDLQRLTGKVVAARDDEAERRGVSWRTTLDPAVAVGGAGLAERLVINLVDNALSYNIPGGWVEVTTRTEGDRAVLTVSNSGPVVADDELDRLFQPFQRVGTARMHRREGLGLGLSIVSAVATAHHADLDAVPRPDGGLTVTVRFPGAAADPAAGPAAVERV</sequence>
<gene>
    <name evidence="15" type="primary">cutS</name>
    <name evidence="15" type="ORF">GCM10018772_59650</name>
</gene>
<evidence type="ECO:0000256" key="2">
    <source>
        <dbReference type="ARBA" id="ARBA00004236"/>
    </source>
</evidence>
<dbReference type="InterPro" id="IPR003594">
    <property type="entry name" value="HATPase_dom"/>
</dbReference>
<dbReference type="InterPro" id="IPR005467">
    <property type="entry name" value="His_kinase_dom"/>
</dbReference>
<name>A0A919AVV2_9ACTN</name>
<proteinExistence type="predicted"/>
<feature type="transmembrane region" description="Helical" evidence="12">
    <location>
        <begin position="106"/>
        <end position="129"/>
    </location>
</feature>
<evidence type="ECO:0000259" key="14">
    <source>
        <dbReference type="PROSITE" id="PS50885"/>
    </source>
</evidence>
<dbReference type="PROSITE" id="PS50109">
    <property type="entry name" value="HIS_KIN"/>
    <property type="match status" value="1"/>
</dbReference>
<evidence type="ECO:0000256" key="1">
    <source>
        <dbReference type="ARBA" id="ARBA00000085"/>
    </source>
</evidence>
<dbReference type="InterPro" id="IPR004358">
    <property type="entry name" value="Sig_transdc_His_kin-like_C"/>
</dbReference>